<dbReference type="AlphaFoldDB" id="A0A8X8KES8"/>
<dbReference type="EMBL" id="JAHWXT010000003">
    <property type="protein sequence ID" value="MCF0265060.1"/>
    <property type="molecule type" value="Genomic_DNA"/>
</dbReference>
<comment type="caution">
    <text evidence="1">The sequence shown here is derived from an EMBL/GenBank/DDBJ whole genome shotgun (WGS) entry which is preliminary data.</text>
</comment>
<accession>A0A8X8KES8</accession>
<gene>
    <name evidence="1" type="ORF">KW868_11420</name>
</gene>
<evidence type="ECO:0000313" key="1">
    <source>
        <dbReference type="EMBL" id="MCF0265060.1"/>
    </source>
</evidence>
<reference evidence="1" key="1">
    <citation type="submission" date="2021-07" db="EMBL/GenBank/DDBJ databases">
        <authorList>
            <person name="Fernandez M."/>
            <person name="Pereira P."/>
            <person name="Torres Tejerizo G.A."/>
            <person name="Gonzalez P."/>
            <person name="Agostini E."/>
        </authorList>
    </citation>
    <scope>NUCLEOTIDE SEQUENCE</scope>
    <source>
        <strain evidence="1">SFC 500-1A</strain>
    </source>
</reference>
<protein>
    <submittedName>
        <fullName evidence="1">Uncharacterized protein</fullName>
    </submittedName>
</protein>
<dbReference type="RefSeq" id="WP_004818327.1">
    <property type="nucleotide sequence ID" value="NZ_JAHWXT010000003.1"/>
</dbReference>
<organism evidence="1 2">
    <name type="scientific">Acinetobacter guillouiae</name>
    <name type="common">Acinetobacter genomosp. 11</name>
    <dbReference type="NCBI Taxonomy" id="106649"/>
    <lineage>
        <taxon>Bacteria</taxon>
        <taxon>Pseudomonadati</taxon>
        <taxon>Pseudomonadota</taxon>
        <taxon>Gammaproteobacteria</taxon>
        <taxon>Moraxellales</taxon>
        <taxon>Moraxellaceae</taxon>
        <taxon>Acinetobacter</taxon>
    </lineage>
</organism>
<dbReference type="Proteomes" id="UP000887320">
    <property type="component" value="Unassembled WGS sequence"/>
</dbReference>
<proteinExistence type="predicted"/>
<evidence type="ECO:0000313" key="2">
    <source>
        <dbReference type="Proteomes" id="UP000887320"/>
    </source>
</evidence>
<sequence>MQNQVLSLREKARRSFEARKSDHQARLTFLKDAKILDANGNFNDQFFAKSSSNSDQVRTK</sequence>
<name>A0A8X8KES8_ACIGI</name>